<dbReference type="Proteomes" id="UP001215280">
    <property type="component" value="Unassembled WGS sequence"/>
</dbReference>
<keyword evidence="3" id="KW-1185">Reference proteome</keyword>
<evidence type="ECO:0000313" key="2">
    <source>
        <dbReference type="EMBL" id="KAJ7773684.1"/>
    </source>
</evidence>
<sequence length="311" mass="34297">MSECEHASKAQKKARLFQDVPSGGTFSMPIVPEANTVQNVAQETPQRSYHTLNPFPPTNGTNLPPVYQSLVGYSPLGPSDYGSSPVPVSTPSIDAMDILHTLNTPNTVTDITPTPTPTRLRSSKHSPIFGFVKGAYRGSDPLQIVRSREARKPLTSRSEVSHRFSKKTRELIERCEDLATETSCWLSFSAQHINANEAFFHYTSPRLLRDGKKDMEDIASNLNLLFFNLMKGRQNDALALTKRLATTTQELETTSQVLQEATKELDDTRNAMEQSRLNAEIQKANLEAQLEVYKKLLAGDGVGAVGSSSNS</sequence>
<evidence type="ECO:0000313" key="3">
    <source>
        <dbReference type="Proteomes" id="UP001215280"/>
    </source>
</evidence>
<feature type="coiled-coil region" evidence="1">
    <location>
        <begin position="244"/>
        <end position="296"/>
    </location>
</feature>
<comment type="caution">
    <text evidence="2">The sequence shown here is derived from an EMBL/GenBank/DDBJ whole genome shotgun (WGS) entry which is preliminary data.</text>
</comment>
<keyword evidence="1" id="KW-0175">Coiled coil</keyword>
<proteinExistence type="predicted"/>
<evidence type="ECO:0000256" key="1">
    <source>
        <dbReference type="SAM" id="Coils"/>
    </source>
</evidence>
<dbReference type="EMBL" id="JARJLG010000017">
    <property type="protein sequence ID" value="KAJ7773684.1"/>
    <property type="molecule type" value="Genomic_DNA"/>
</dbReference>
<name>A0AAD7NSS2_9AGAR</name>
<gene>
    <name evidence="2" type="ORF">DFH07DRAFT_767624</name>
</gene>
<accession>A0AAD7NSS2</accession>
<dbReference type="AlphaFoldDB" id="A0AAD7NSS2"/>
<reference evidence="2" key="1">
    <citation type="submission" date="2023-03" db="EMBL/GenBank/DDBJ databases">
        <title>Massive genome expansion in bonnet fungi (Mycena s.s.) driven by repeated elements and novel gene families across ecological guilds.</title>
        <authorList>
            <consortium name="Lawrence Berkeley National Laboratory"/>
            <person name="Harder C.B."/>
            <person name="Miyauchi S."/>
            <person name="Viragh M."/>
            <person name="Kuo A."/>
            <person name="Thoen E."/>
            <person name="Andreopoulos B."/>
            <person name="Lu D."/>
            <person name="Skrede I."/>
            <person name="Drula E."/>
            <person name="Henrissat B."/>
            <person name="Morin E."/>
            <person name="Kohler A."/>
            <person name="Barry K."/>
            <person name="LaButti K."/>
            <person name="Morin E."/>
            <person name="Salamov A."/>
            <person name="Lipzen A."/>
            <person name="Mereny Z."/>
            <person name="Hegedus B."/>
            <person name="Baldrian P."/>
            <person name="Stursova M."/>
            <person name="Weitz H."/>
            <person name="Taylor A."/>
            <person name="Grigoriev I.V."/>
            <person name="Nagy L.G."/>
            <person name="Martin F."/>
            <person name="Kauserud H."/>
        </authorList>
    </citation>
    <scope>NUCLEOTIDE SEQUENCE</scope>
    <source>
        <strain evidence="2">CBHHK188m</strain>
    </source>
</reference>
<organism evidence="2 3">
    <name type="scientific">Mycena maculata</name>
    <dbReference type="NCBI Taxonomy" id="230809"/>
    <lineage>
        <taxon>Eukaryota</taxon>
        <taxon>Fungi</taxon>
        <taxon>Dikarya</taxon>
        <taxon>Basidiomycota</taxon>
        <taxon>Agaricomycotina</taxon>
        <taxon>Agaricomycetes</taxon>
        <taxon>Agaricomycetidae</taxon>
        <taxon>Agaricales</taxon>
        <taxon>Marasmiineae</taxon>
        <taxon>Mycenaceae</taxon>
        <taxon>Mycena</taxon>
    </lineage>
</organism>
<protein>
    <submittedName>
        <fullName evidence="2">Uncharacterized protein</fullName>
    </submittedName>
</protein>